<keyword evidence="1" id="KW-0479">Metal-binding</keyword>
<dbReference type="CDD" id="cd02612">
    <property type="entry name" value="HAD_PGPPase"/>
    <property type="match status" value="1"/>
</dbReference>
<dbReference type="NCBIfam" id="TIGR01490">
    <property type="entry name" value="HAD-SF-IB-hyp1"/>
    <property type="match status" value="1"/>
</dbReference>
<dbReference type="SUPFAM" id="SSF56784">
    <property type="entry name" value="HAD-like"/>
    <property type="match status" value="1"/>
</dbReference>
<gene>
    <name evidence="4" type="ORF">HMPREF9444_01977</name>
</gene>
<dbReference type="Gene3D" id="3.40.50.1000">
    <property type="entry name" value="HAD superfamily/HAD-like"/>
    <property type="match status" value="1"/>
</dbReference>
<evidence type="ECO:0000313" key="4">
    <source>
        <dbReference type="EMBL" id="EFY06280.1"/>
    </source>
</evidence>
<keyword evidence="5" id="KW-1185">Reference proteome</keyword>
<dbReference type="PANTHER" id="PTHR43344">
    <property type="entry name" value="PHOSPHOSERINE PHOSPHATASE"/>
    <property type="match status" value="1"/>
</dbReference>
<accession>E8LMI8</accession>
<sequence length="216" mass="24953">MSCAFFDMDGTLVNGDTNDLFFKHLLSIKLVDNSFLEPMHEFHQLYYEGKLKIEDFIAYAIKPLIGKSSKEVYEIVRPCVYDSILKHIRKGALKAIEFHRKRQDKLIIVSATVDYIIKPVADALNIDFAIAAPTERIDDKITGKLSGTVPYQDGKRQRIMQFLKENDLNLDDAYAYGDSVNDIEMFKLCAHRYAVNPTKELQENVYFKKLETLDWN</sequence>
<name>E8LMI8_SUCHY</name>
<dbReference type="InterPro" id="IPR006385">
    <property type="entry name" value="HAD_hydro_SerB1"/>
</dbReference>
<comment type="caution">
    <text evidence="4">The sequence shown here is derived from an EMBL/GenBank/DDBJ whole genome shotgun (WGS) entry which is preliminary data.</text>
</comment>
<dbReference type="GO" id="GO:0046872">
    <property type="term" value="F:metal ion binding"/>
    <property type="evidence" value="ECO:0007669"/>
    <property type="project" value="UniProtKB-KW"/>
</dbReference>
<keyword evidence="2 4" id="KW-0378">Hydrolase</keyword>
<evidence type="ECO:0000313" key="5">
    <source>
        <dbReference type="Proteomes" id="UP000018458"/>
    </source>
</evidence>
<dbReference type="Proteomes" id="UP000018458">
    <property type="component" value="Unassembled WGS sequence"/>
</dbReference>
<dbReference type="HOGENOM" id="CLU_052657_1_1_6"/>
<dbReference type="InterPro" id="IPR023214">
    <property type="entry name" value="HAD_sf"/>
</dbReference>
<reference evidence="4 5" key="1">
    <citation type="submission" date="2011-01" db="EMBL/GenBank/DDBJ databases">
        <authorList>
            <person name="Weinstock G."/>
            <person name="Sodergren E."/>
            <person name="Clifton S."/>
            <person name="Fulton L."/>
            <person name="Fulton B."/>
            <person name="Courtney L."/>
            <person name="Fronick C."/>
            <person name="Harrison M."/>
            <person name="Strong C."/>
            <person name="Farmer C."/>
            <person name="Delahaunty K."/>
            <person name="Markovic C."/>
            <person name="Hall O."/>
            <person name="Minx P."/>
            <person name="Tomlinson C."/>
            <person name="Mitreva M."/>
            <person name="Hou S."/>
            <person name="Chen J."/>
            <person name="Wollam A."/>
            <person name="Pepin K.H."/>
            <person name="Johnson M."/>
            <person name="Bhonagiri V."/>
            <person name="Zhang X."/>
            <person name="Suruliraj S."/>
            <person name="Warren W."/>
            <person name="Chinwalla A."/>
            <person name="Mardis E.R."/>
            <person name="Wilson R.K."/>
        </authorList>
    </citation>
    <scope>NUCLEOTIDE SEQUENCE [LARGE SCALE GENOMIC DNA]</scope>
    <source>
        <strain evidence="5">DSM 22608 / JCM 16073 / KCTC 15190 / YIT 12066</strain>
    </source>
</reference>
<evidence type="ECO:0000256" key="1">
    <source>
        <dbReference type="ARBA" id="ARBA00022723"/>
    </source>
</evidence>
<dbReference type="STRING" id="762983.HMPREF9444_01977"/>
<dbReference type="RefSeq" id="WP_009144126.1">
    <property type="nucleotide sequence ID" value="NZ_GL831062.1"/>
</dbReference>
<dbReference type="EMBL" id="AEVO01000137">
    <property type="protein sequence ID" value="EFY06280.1"/>
    <property type="molecule type" value="Genomic_DNA"/>
</dbReference>
<dbReference type="InterPro" id="IPR036412">
    <property type="entry name" value="HAD-like_sf"/>
</dbReference>
<protein>
    <submittedName>
        <fullName evidence="4">HAD hydrolase, family IB</fullName>
    </submittedName>
</protein>
<dbReference type="AlphaFoldDB" id="E8LMI8"/>
<dbReference type="NCBIfam" id="TIGR01488">
    <property type="entry name" value="HAD-SF-IB"/>
    <property type="match status" value="1"/>
</dbReference>
<dbReference type="Gene3D" id="1.20.1440.100">
    <property type="entry name" value="SG protein - dephosphorylation function"/>
    <property type="match status" value="1"/>
</dbReference>
<dbReference type="GO" id="GO:0016787">
    <property type="term" value="F:hydrolase activity"/>
    <property type="evidence" value="ECO:0007669"/>
    <property type="project" value="UniProtKB-KW"/>
</dbReference>
<dbReference type="InterPro" id="IPR050582">
    <property type="entry name" value="HAD-like_SerB"/>
</dbReference>
<evidence type="ECO:0000256" key="2">
    <source>
        <dbReference type="ARBA" id="ARBA00022801"/>
    </source>
</evidence>
<keyword evidence="3" id="KW-0460">Magnesium</keyword>
<dbReference type="Pfam" id="PF12710">
    <property type="entry name" value="HAD"/>
    <property type="match status" value="1"/>
</dbReference>
<dbReference type="eggNOG" id="COG0560">
    <property type="taxonomic scope" value="Bacteria"/>
</dbReference>
<evidence type="ECO:0000256" key="3">
    <source>
        <dbReference type="ARBA" id="ARBA00022842"/>
    </source>
</evidence>
<organism evidence="4 5">
    <name type="scientific">Succinatimonas hippei (strain DSM 22608 / JCM 16073 / KCTC 15190 / YIT 12066)</name>
    <dbReference type="NCBI Taxonomy" id="762983"/>
    <lineage>
        <taxon>Bacteria</taxon>
        <taxon>Pseudomonadati</taxon>
        <taxon>Pseudomonadota</taxon>
        <taxon>Gammaproteobacteria</taxon>
        <taxon>Aeromonadales</taxon>
        <taxon>Succinivibrionaceae</taxon>
        <taxon>Succinatimonas</taxon>
    </lineage>
</organism>
<dbReference type="OrthoDB" id="9784466at2"/>
<proteinExistence type="predicted"/>
<dbReference type="PANTHER" id="PTHR43344:SF13">
    <property type="entry name" value="PHOSPHATASE RV3661-RELATED"/>
    <property type="match status" value="1"/>
</dbReference>